<evidence type="ECO:0000313" key="5">
    <source>
        <dbReference type="Proteomes" id="UP000072904"/>
    </source>
</evidence>
<organism evidence="2 5">
    <name type="scientific">Plasmodium yoelii</name>
    <dbReference type="NCBI Taxonomy" id="5861"/>
    <lineage>
        <taxon>Eukaryota</taxon>
        <taxon>Sar</taxon>
        <taxon>Alveolata</taxon>
        <taxon>Apicomplexa</taxon>
        <taxon>Aconoidasida</taxon>
        <taxon>Haemosporida</taxon>
        <taxon>Plasmodiidae</taxon>
        <taxon>Plasmodium</taxon>
        <taxon>Plasmodium (Vinckeia)</taxon>
    </lineage>
</organism>
<sequence length="999" mass="115388">MSSKPPVPLGKKNGGFPKLVKPFTKSMLFKVKGKFSDDAGKGKTMETFKSKSSIDNIEESLKTESNELKPKFMKPKLKVPDLKFKSLNPQSKNLSPMIKRLKTKPKLMDIKETETKLKKSPQSFKSVEMKENDDNDDDDGDNMGKEENSKSEGPKIPKFVKVSKFPKFEKSLKPALKGLVQKNGEQSHSEIEDGNKTLNDREQFRQNKYYNNVNLLNSIKNKNFNLSKTKSIENNKVSLTNENDEKRNTVEEKNNSVLKKYSHSFSKEKTENIIDDSKKNYITEKLGKDGILKNGVKMMFKTKKSSLKSSFNNNSNKEAHDQKKHESTYTGQAEFDKMHDSNKGNDNNNDNNNGDNNNGGGDNNNVGDKRNVLISMENRPRQIGPLTTYIESEILKNNNYMNAFSRVDGNYIGKVTGPPVTPLSMSDKIPQNESEQKYEYNKVNNIEKGCNDSNNNNRFANNHLYASNFPMFFDPNNMNWNNKDQMNFPFIFYPGFGFYSPAFTEGIYPYSPMMEECHNNENGDILDKENVDKERKNNKKNIPNKNKDKTMVAGGHLKPLQFRNGAEWSSEDENLLNSDIAIYEGMERKSKKKEKEKEKGKEKEKEKGKEKGKEKERYIGDSKWYDIEHKLNNCRGVIENDNYKGYKKKKKKNSDTNVNINYESDTKYSNCEDEFSSSCEKTYFESDTKNDTCSELSSDEDRKYYNRSKRRSSNKKKNSNKYLEDEYDFNFDDLYKNYKIEYLKDKLKWANEYLKKREKREKRDNNDMISQDSEDSNIGNKYLQKSNIKNSIKVKKENAKRLDDITHLFLPPPKKNENLFDLSLNFSKIDDSDKDDIINMLFLCRDLEKVIEEQHCILDMLDNDLAEVNNSLRLPPNWDNINNFEILQEHILNENDNNTNSLNGYDGEHNNGLSLNNVPLFIKGKVSLVPKNLNHFFDNTDQSPPQTGQVSKNSDPIKNKNGTSTYSTPPETYKSTNKYMPKFVKARIKAKVPLLLKGA</sequence>
<accession>A0A077Y315</accession>
<feature type="compositionally biased region" description="Polar residues" evidence="1">
    <location>
        <begin position="767"/>
        <end position="779"/>
    </location>
</feature>
<feature type="region of interest" description="Disordered" evidence="1">
    <location>
        <begin position="937"/>
        <end position="976"/>
    </location>
</feature>
<feature type="compositionally biased region" description="Basic and acidic residues" evidence="1">
    <location>
        <begin position="317"/>
        <end position="327"/>
    </location>
</feature>
<feature type="compositionally biased region" description="Basic and acidic residues" evidence="1">
    <location>
        <begin position="142"/>
        <end position="155"/>
    </location>
</feature>
<dbReference type="KEGG" id="pyo:PY17X_0713400"/>
<proteinExistence type="predicted"/>
<reference evidence="4 5" key="1">
    <citation type="journal article" date="2014" name="BMC Biol.">
        <title>A comprehensive evaluation of rodent malaria parasite genomes and gene expression.</title>
        <authorList>
            <person name="Otto T.D."/>
            <person name="Bohme U."/>
            <person name="Jackson A.P."/>
            <person name="Hunt M."/>
            <person name="Franke-Fayard B."/>
            <person name="Hoeijmakers W.A."/>
            <person name="Religa A.A."/>
            <person name="Robertson L."/>
            <person name="Sanders M."/>
            <person name="Ogun S.A."/>
            <person name="Cunningham D."/>
            <person name="Erhart A."/>
            <person name="Billker O."/>
            <person name="Khan S.M."/>
            <person name="Stunnenberg H.G."/>
            <person name="Langhorne J."/>
            <person name="Holder A.A."/>
            <person name="Waters A.P."/>
            <person name="Newbold C.I."/>
            <person name="Pain A."/>
            <person name="Berriman M."/>
            <person name="Janse C.J."/>
        </authorList>
    </citation>
    <scope>NUCLEOTIDE SEQUENCE [LARGE SCALE GENOMIC DNA]</scope>
    <source>
        <strain evidence="3 4">17X</strain>
        <strain evidence="2 5">YM</strain>
    </source>
</reference>
<feature type="compositionally biased region" description="Basic residues" evidence="1">
    <location>
        <begin position="705"/>
        <end position="719"/>
    </location>
</feature>
<feature type="compositionally biased region" description="Basic and acidic residues" evidence="1">
    <location>
        <begin position="334"/>
        <end position="343"/>
    </location>
</feature>
<dbReference type="EMBL" id="LM993661">
    <property type="protein sequence ID" value="VTZ76446.1"/>
    <property type="molecule type" value="Genomic_DNA"/>
</dbReference>
<dbReference type="Proteomes" id="UP000072904">
    <property type="component" value="Chromosome 7"/>
</dbReference>
<dbReference type="GeneID" id="3790928"/>
<gene>
    <name evidence="3" type="ORF">PY17X_0713400</name>
    <name evidence="2" type="ORF">PYYM_0713300</name>
</gene>
<reference evidence="2" key="3">
    <citation type="submission" date="2014-05" db="EMBL/GenBank/DDBJ databases">
        <authorList>
            <person name="Aslett A.Martin."/>
            <person name="De Silva Nishadi"/>
        </authorList>
    </citation>
    <scope>NUCLEOTIDE SEQUENCE</scope>
    <source>
        <strain evidence="2">YM</strain>
    </source>
</reference>
<feature type="compositionally biased region" description="Low complexity" evidence="1">
    <location>
        <begin position="307"/>
        <end position="316"/>
    </location>
</feature>
<feature type="region of interest" description="Disordered" evidence="1">
    <location>
        <begin position="588"/>
        <end position="615"/>
    </location>
</feature>
<evidence type="ECO:0000313" key="2">
    <source>
        <dbReference type="EMBL" id="CDU17254.1"/>
    </source>
</evidence>
<dbReference type="EMBL" id="LK934635">
    <property type="protein sequence ID" value="CDU17254.1"/>
    <property type="molecule type" value="Genomic_DNA"/>
</dbReference>
<feature type="region of interest" description="Disordered" evidence="1">
    <location>
        <begin position="760"/>
        <end position="781"/>
    </location>
</feature>
<evidence type="ECO:0000256" key="1">
    <source>
        <dbReference type="SAM" id="MobiDB-lite"/>
    </source>
</evidence>
<feature type="region of interest" description="Disordered" evidence="1">
    <location>
        <begin position="306"/>
        <end position="368"/>
    </location>
</feature>
<feature type="compositionally biased region" description="Basic and acidic residues" evidence="1">
    <location>
        <begin position="106"/>
        <end position="117"/>
    </location>
</feature>
<dbReference type="AlphaFoldDB" id="A0A077Y315"/>
<dbReference type="Proteomes" id="UP000072874">
    <property type="component" value="Chromosome 7"/>
</dbReference>
<dbReference type="VEuPathDB" id="PlasmoDB:Py17XNL_000704221"/>
<dbReference type="VEuPathDB" id="PlasmoDB:PY05167"/>
<evidence type="ECO:0000313" key="3">
    <source>
        <dbReference type="EMBL" id="VTZ76446.1"/>
    </source>
</evidence>
<feature type="region of interest" description="Disordered" evidence="1">
    <location>
        <begin position="83"/>
        <end position="158"/>
    </location>
</feature>
<feature type="region of interest" description="Disordered" evidence="1">
    <location>
        <begin position="695"/>
        <end position="719"/>
    </location>
</feature>
<evidence type="ECO:0000313" key="4">
    <source>
        <dbReference type="Proteomes" id="UP000072874"/>
    </source>
</evidence>
<dbReference type="VEuPathDB" id="PlasmoDB:PY17X_0713400"/>
<dbReference type="VEuPathDB" id="PlasmoDB:PYYM_0713300"/>
<feature type="compositionally biased region" description="Low complexity" evidence="1">
    <location>
        <begin position="344"/>
        <end position="356"/>
    </location>
</feature>
<dbReference type="OrthoDB" id="366327at2759"/>
<reference evidence="3" key="4">
    <citation type="submission" date="2019-05" db="EMBL/GenBank/DDBJ databases">
        <authorList>
            <consortium name="Pathogen Informatics"/>
        </authorList>
    </citation>
    <scope>NUCLEOTIDE SEQUENCE</scope>
    <source>
        <strain evidence="3">17X</strain>
    </source>
</reference>
<dbReference type="RefSeq" id="XP_022811802.1">
    <property type="nucleotide sequence ID" value="XM_022955535.1"/>
</dbReference>
<name>A0A077Y315_PLAYE</name>
<protein>
    <submittedName>
        <fullName evidence="2">Uncharacterized protein</fullName>
    </submittedName>
</protein>
<reference evidence="3" key="2">
    <citation type="submission" date="2014-05" db="EMBL/GenBank/DDBJ databases">
        <authorList>
            <person name="Aslett M.A."/>
            <person name="De Silva N."/>
        </authorList>
    </citation>
    <scope>NUCLEOTIDE SEQUENCE</scope>
    <source>
        <strain evidence="3">17X</strain>
    </source>
</reference>
<dbReference type="OMA" id="SNCEDEF"/>